<feature type="domain" description="Cupin type-2" evidence="1">
    <location>
        <begin position="42"/>
        <end position="100"/>
    </location>
</feature>
<dbReference type="SUPFAM" id="SSF51182">
    <property type="entry name" value="RmlC-like cupins"/>
    <property type="match status" value="1"/>
</dbReference>
<protein>
    <submittedName>
        <fullName evidence="2">Cupin domain-containing protein</fullName>
    </submittedName>
</protein>
<accession>A0ABU4T245</accession>
<dbReference type="RefSeq" id="WP_319967262.1">
    <property type="nucleotide sequence ID" value="NZ_JAXAVW010000014.1"/>
</dbReference>
<dbReference type="InterPro" id="IPR011051">
    <property type="entry name" value="RmlC_Cupin_sf"/>
</dbReference>
<dbReference type="Proteomes" id="UP001285521">
    <property type="component" value="Unassembled WGS sequence"/>
</dbReference>
<gene>
    <name evidence="2" type="ORF">SK803_18525</name>
</gene>
<comment type="caution">
    <text evidence="2">The sequence shown here is derived from an EMBL/GenBank/DDBJ whole genome shotgun (WGS) entry which is preliminary data.</text>
</comment>
<evidence type="ECO:0000313" key="2">
    <source>
        <dbReference type="EMBL" id="MDX8032219.1"/>
    </source>
</evidence>
<dbReference type="Pfam" id="PF07883">
    <property type="entry name" value="Cupin_2"/>
    <property type="match status" value="1"/>
</dbReference>
<dbReference type="InterPro" id="IPR013096">
    <property type="entry name" value="Cupin_2"/>
</dbReference>
<dbReference type="Gene3D" id="2.60.120.10">
    <property type="entry name" value="Jelly Rolls"/>
    <property type="match status" value="1"/>
</dbReference>
<reference evidence="2 3" key="1">
    <citation type="submission" date="2023-11" db="EMBL/GenBank/DDBJ databases">
        <title>Lentzea sokolovensis, sp. nov., Lentzea kristufkii, sp. nov., and Lentzea miocenensis, sp. nov., rare actinobacteria from Sokolov Coal Basin, Miocene lacustrine sediment, Czech Republic.</title>
        <authorList>
            <person name="Lara A."/>
            <person name="Kotroba L."/>
            <person name="Nouioui I."/>
            <person name="Neumann-Schaal M."/>
            <person name="Mast Y."/>
            <person name="Chronakova A."/>
        </authorList>
    </citation>
    <scope>NUCLEOTIDE SEQUENCE [LARGE SCALE GENOMIC DNA]</scope>
    <source>
        <strain evidence="2 3">BCCO 10_0856</strain>
    </source>
</reference>
<evidence type="ECO:0000259" key="1">
    <source>
        <dbReference type="Pfam" id="PF07883"/>
    </source>
</evidence>
<sequence>MTTLEVVLLVTGDSAELFEFGGFEFRPLAVPSRGSTEVLLWTVDVPEGGDGTPHSASKEEVFYVLSGSVTIQGQTAGVGDAIVVPPNTELSLTGGPARVLVATSVGIKGTLADGQTITPPWSV</sequence>
<dbReference type="InterPro" id="IPR014710">
    <property type="entry name" value="RmlC-like_jellyroll"/>
</dbReference>
<dbReference type="EMBL" id="JAXAVW010000014">
    <property type="protein sequence ID" value="MDX8032219.1"/>
    <property type="molecule type" value="Genomic_DNA"/>
</dbReference>
<proteinExistence type="predicted"/>
<name>A0ABU4T245_9PSEU</name>
<evidence type="ECO:0000313" key="3">
    <source>
        <dbReference type="Proteomes" id="UP001285521"/>
    </source>
</evidence>
<organism evidence="2 3">
    <name type="scientific">Lentzea miocenica</name>
    <dbReference type="NCBI Taxonomy" id="3095431"/>
    <lineage>
        <taxon>Bacteria</taxon>
        <taxon>Bacillati</taxon>
        <taxon>Actinomycetota</taxon>
        <taxon>Actinomycetes</taxon>
        <taxon>Pseudonocardiales</taxon>
        <taxon>Pseudonocardiaceae</taxon>
        <taxon>Lentzea</taxon>
    </lineage>
</organism>
<keyword evidence="3" id="KW-1185">Reference proteome</keyword>